<gene>
    <name evidence="5" type="ORF">IAB51_04275</name>
</gene>
<evidence type="ECO:0000256" key="1">
    <source>
        <dbReference type="ARBA" id="ARBA00023015"/>
    </source>
</evidence>
<comment type="caution">
    <text evidence="5">The sequence shown here is derived from an EMBL/GenBank/DDBJ whole genome shotgun (WGS) entry which is preliminary data.</text>
</comment>
<dbReference type="GO" id="GO:0043565">
    <property type="term" value="F:sequence-specific DNA binding"/>
    <property type="evidence" value="ECO:0007669"/>
    <property type="project" value="InterPro"/>
</dbReference>
<dbReference type="AlphaFoldDB" id="A0A9D1JZ91"/>
<accession>A0A9D1JZ91</accession>
<dbReference type="InterPro" id="IPR050204">
    <property type="entry name" value="AraC_XylS_family_regulators"/>
</dbReference>
<dbReference type="GO" id="GO:0003700">
    <property type="term" value="F:DNA-binding transcription factor activity"/>
    <property type="evidence" value="ECO:0007669"/>
    <property type="project" value="InterPro"/>
</dbReference>
<dbReference type="Pfam" id="PF12833">
    <property type="entry name" value="HTH_18"/>
    <property type="match status" value="1"/>
</dbReference>
<dbReference type="PANTHER" id="PTHR46796:SF13">
    <property type="entry name" value="HTH-TYPE TRANSCRIPTIONAL ACTIVATOR RHAS"/>
    <property type="match status" value="1"/>
</dbReference>
<dbReference type="PANTHER" id="PTHR46796">
    <property type="entry name" value="HTH-TYPE TRANSCRIPTIONAL ACTIVATOR RHAS-RELATED"/>
    <property type="match status" value="1"/>
</dbReference>
<evidence type="ECO:0000313" key="5">
    <source>
        <dbReference type="EMBL" id="HIS76010.1"/>
    </source>
</evidence>
<dbReference type="PROSITE" id="PS00041">
    <property type="entry name" value="HTH_ARAC_FAMILY_1"/>
    <property type="match status" value="1"/>
</dbReference>
<dbReference type="SMART" id="SM00342">
    <property type="entry name" value="HTH_ARAC"/>
    <property type="match status" value="1"/>
</dbReference>
<dbReference type="Gene3D" id="1.10.10.60">
    <property type="entry name" value="Homeodomain-like"/>
    <property type="match status" value="2"/>
</dbReference>
<dbReference type="InterPro" id="IPR018060">
    <property type="entry name" value="HTH_AraC"/>
</dbReference>
<dbReference type="Proteomes" id="UP000824002">
    <property type="component" value="Unassembled WGS sequence"/>
</dbReference>
<dbReference type="PROSITE" id="PS01124">
    <property type="entry name" value="HTH_ARAC_FAMILY_2"/>
    <property type="match status" value="1"/>
</dbReference>
<keyword evidence="3" id="KW-0804">Transcription</keyword>
<evidence type="ECO:0000256" key="3">
    <source>
        <dbReference type="ARBA" id="ARBA00023163"/>
    </source>
</evidence>
<dbReference type="EMBL" id="DVJP01000030">
    <property type="protein sequence ID" value="HIS76010.1"/>
    <property type="molecule type" value="Genomic_DNA"/>
</dbReference>
<protein>
    <submittedName>
        <fullName evidence="5">Helix-turn-helix transcriptional regulator</fullName>
    </submittedName>
</protein>
<name>A0A9D1JZ91_9FIRM</name>
<organism evidence="5 6">
    <name type="scientific">Candidatus Merdivicinus excrementipullorum</name>
    <dbReference type="NCBI Taxonomy" id="2840867"/>
    <lineage>
        <taxon>Bacteria</taxon>
        <taxon>Bacillati</taxon>
        <taxon>Bacillota</taxon>
        <taxon>Clostridia</taxon>
        <taxon>Eubacteriales</taxon>
        <taxon>Oscillospiraceae</taxon>
        <taxon>Oscillospiraceae incertae sedis</taxon>
        <taxon>Candidatus Merdivicinus</taxon>
    </lineage>
</organism>
<reference evidence="5" key="2">
    <citation type="journal article" date="2021" name="PeerJ">
        <title>Extensive microbial diversity within the chicken gut microbiome revealed by metagenomics and culture.</title>
        <authorList>
            <person name="Gilroy R."/>
            <person name="Ravi A."/>
            <person name="Getino M."/>
            <person name="Pursley I."/>
            <person name="Horton D.L."/>
            <person name="Alikhan N.F."/>
            <person name="Baker D."/>
            <person name="Gharbi K."/>
            <person name="Hall N."/>
            <person name="Watson M."/>
            <person name="Adriaenssens E.M."/>
            <person name="Foster-Nyarko E."/>
            <person name="Jarju S."/>
            <person name="Secka A."/>
            <person name="Antonio M."/>
            <person name="Oren A."/>
            <person name="Chaudhuri R.R."/>
            <person name="La Ragione R."/>
            <person name="Hildebrand F."/>
            <person name="Pallen M.J."/>
        </authorList>
    </citation>
    <scope>NUCLEOTIDE SEQUENCE</scope>
    <source>
        <strain evidence="5">CHK199-13235</strain>
    </source>
</reference>
<sequence length="284" mass="31969">MQLPTDYLSPALLRCSHYDGYAANQNTPYSVRTVYDYEVEYYLRCDGGIRVDGKFLPFHAGEMNLRKPGQAVQGVPPYECYILCVDLVGNGRRGGSGYSFGTREEAQERYENPLLDSLPDRLEIPHRELVTGLFESILRNQDSVGDLAFFRLKSSLFYLFSEIFEAAAAHNVSGSTAAVRRAVRRLREDFAGPVKIEELARESGLSRAFFHRRFLEETGLTPGQFLTRLRMEKAKDLLGFTAIPVGEAGALCGYPDPVYFARMFRQYTGLTPSAYRRQAAGSPR</sequence>
<keyword evidence="1" id="KW-0805">Transcription regulation</keyword>
<proteinExistence type="predicted"/>
<dbReference type="InterPro" id="IPR018062">
    <property type="entry name" value="HTH_AraC-typ_CS"/>
</dbReference>
<evidence type="ECO:0000259" key="4">
    <source>
        <dbReference type="PROSITE" id="PS01124"/>
    </source>
</evidence>
<keyword evidence="2" id="KW-0238">DNA-binding</keyword>
<evidence type="ECO:0000313" key="6">
    <source>
        <dbReference type="Proteomes" id="UP000824002"/>
    </source>
</evidence>
<evidence type="ECO:0000256" key="2">
    <source>
        <dbReference type="ARBA" id="ARBA00023125"/>
    </source>
</evidence>
<reference evidence="5" key="1">
    <citation type="submission" date="2020-10" db="EMBL/GenBank/DDBJ databases">
        <authorList>
            <person name="Gilroy R."/>
        </authorList>
    </citation>
    <scope>NUCLEOTIDE SEQUENCE</scope>
    <source>
        <strain evidence="5">CHK199-13235</strain>
    </source>
</reference>
<dbReference type="SUPFAM" id="SSF46689">
    <property type="entry name" value="Homeodomain-like"/>
    <property type="match status" value="2"/>
</dbReference>
<dbReference type="InterPro" id="IPR009057">
    <property type="entry name" value="Homeodomain-like_sf"/>
</dbReference>
<feature type="domain" description="HTH araC/xylS-type" evidence="4">
    <location>
        <begin position="180"/>
        <end position="278"/>
    </location>
</feature>